<dbReference type="EMBL" id="SHKN01000001">
    <property type="protein sequence ID" value="RZT95720.1"/>
    <property type="molecule type" value="Genomic_DNA"/>
</dbReference>
<dbReference type="GO" id="GO:0016787">
    <property type="term" value="F:hydrolase activity"/>
    <property type="evidence" value="ECO:0007669"/>
    <property type="project" value="UniProtKB-KW"/>
</dbReference>
<dbReference type="AlphaFoldDB" id="A0A4Q7VHX6"/>
<dbReference type="InterPro" id="IPR015797">
    <property type="entry name" value="NUDIX_hydrolase-like_dom_sf"/>
</dbReference>
<dbReference type="Pfam" id="PF00293">
    <property type="entry name" value="NUDIX"/>
    <property type="match status" value="1"/>
</dbReference>
<dbReference type="Proteomes" id="UP000293562">
    <property type="component" value="Unassembled WGS sequence"/>
</dbReference>
<dbReference type="Pfam" id="PF12535">
    <property type="entry name" value="Nudix_N"/>
    <property type="match status" value="1"/>
</dbReference>
<proteinExistence type="predicted"/>
<dbReference type="SUPFAM" id="SSF55811">
    <property type="entry name" value="Nudix"/>
    <property type="match status" value="1"/>
</dbReference>
<evidence type="ECO:0000259" key="3">
    <source>
        <dbReference type="PROSITE" id="PS51462"/>
    </source>
</evidence>
<name>A0A4Q7VHX6_9BACT</name>
<keyword evidence="5" id="KW-1185">Reference proteome</keyword>
<evidence type="ECO:0000256" key="2">
    <source>
        <dbReference type="ARBA" id="ARBA00022801"/>
    </source>
</evidence>
<dbReference type="Gene3D" id="3.90.79.10">
    <property type="entry name" value="Nucleoside Triphosphate Pyrophosphohydrolase"/>
    <property type="match status" value="1"/>
</dbReference>
<dbReference type="InterPro" id="IPR059176">
    <property type="entry name" value="UDP-X_N"/>
</dbReference>
<dbReference type="Gene3D" id="6.10.250.1120">
    <property type="match status" value="1"/>
</dbReference>
<evidence type="ECO:0000256" key="1">
    <source>
        <dbReference type="ARBA" id="ARBA00001946"/>
    </source>
</evidence>
<dbReference type="InterPro" id="IPR000086">
    <property type="entry name" value="NUDIX_hydrolase_dom"/>
</dbReference>
<dbReference type="PROSITE" id="PS51462">
    <property type="entry name" value="NUDIX"/>
    <property type="match status" value="1"/>
</dbReference>
<dbReference type="PANTHER" id="PTHR43046:SF16">
    <property type="entry name" value="ADP-RIBOSE PYROPHOSPHATASE YJHB-RELATED"/>
    <property type="match status" value="1"/>
</dbReference>
<accession>A0A4Q7VHX6</accession>
<protein>
    <submittedName>
        <fullName evidence="4">ADP-ribose pyrophosphatase YjhB (NUDIX family)</fullName>
    </submittedName>
</protein>
<gene>
    <name evidence="4" type="ORF">EV201_0345</name>
</gene>
<evidence type="ECO:0000313" key="5">
    <source>
        <dbReference type="Proteomes" id="UP000293562"/>
    </source>
</evidence>
<comment type="caution">
    <text evidence="4">The sequence shown here is derived from an EMBL/GenBank/DDBJ whole genome shotgun (WGS) entry which is preliminary data.</text>
</comment>
<evidence type="ECO:0000313" key="4">
    <source>
        <dbReference type="EMBL" id="RZT95720.1"/>
    </source>
</evidence>
<organism evidence="4 5">
    <name type="scientific">Ancylomarina subtilis</name>
    <dbReference type="NCBI Taxonomy" id="1639035"/>
    <lineage>
        <taxon>Bacteria</taxon>
        <taxon>Pseudomonadati</taxon>
        <taxon>Bacteroidota</taxon>
        <taxon>Bacteroidia</taxon>
        <taxon>Marinilabiliales</taxon>
        <taxon>Marinifilaceae</taxon>
        <taxon>Ancylomarina</taxon>
    </lineage>
</organism>
<reference evidence="4 5" key="1">
    <citation type="submission" date="2019-02" db="EMBL/GenBank/DDBJ databases">
        <title>Genomic Encyclopedia of Type Strains, Phase IV (KMG-IV): sequencing the most valuable type-strain genomes for metagenomic binning, comparative biology and taxonomic classification.</title>
        <authorList>
            <person name="Goeker M."/>
        </authorList>
    </citation>
    <scope>NUCLEOTIDE SEQUENCE [LARGE SCALE GENOMIC DNA]</scope>
    <source>
        <strain evidence="4 5">DSM 28825</strain>
    </source>
</reference>
<dbReference type="PANTHER" id="PTHR43046">
    <property type="entry name" value="GDP-MANNOSE MANNOSYL HYDROLASE"/>
    <property type="match status" value="1"/>
</dbReference>
<sequence length="231" mass="26863">MQPQYFDKCINEKERTYCLTVANLKRIILENNILKIAKQIQAISQTGIRFTKDHFDKQRFEELRELSVQLVAQVTDAEIEKIKGLFTCETGFQTPKVDVRAVVIEKGEILLTKENSDNKWSLPGGYADVNYSPNAIAEKEVYEETGLRVRANRTLAIIDTNKHNFPPLEYHFYKIVILCDKIDGELRGSDETQESRFFSFENLPELSVKRNTYELIDLIREKLKDKQTYSD</sequence>
<comment type="cofactor">
    <cofactor evidence="1">
        <name>Mg(2+)</name>
        <dbReference type="ChEBI" id="CHEBI:18420"/>
    </cofactor>
</comment>
<keyword evidence="2" id="KW-0378">Hydrolase</keyword>
<feature type="domain" description="Nudix hydrolase" evidence="3">
    <location>
        <begin position="94"/>
        <end position="220"/>
    </location>
</feature>